<dbReference type="UniPathway" id="UPA00009"/>
<dbReference type="SUPFAM" id="SSF53756">
    <property type="entry name" value="UDP-Glycosyltransferase/glycogen phosphorylase"/>
    <property type="match status" value="1"/>
</dbReference>
<evidence type="ECO:0000313" key="8">
    <source>
        <dbReference type="EMBL" id="OAY40388.1"/>
    </source>
</evidence>
<dbReference type="FunFam" id="3.40.50.2000:FF:000060">
    <property type="entry name" value="Glycosyltransferase"/>
    <property type="match status" value="1"/>
</dbReference>
<dbReference type="PROSITE" id="PS00375">
    <property type="entry name" value="UDPGT"/>
    <property type="match status" value="1"/>
</dbReference>
<evidence type="ECO:0000313" key="9">
    <source>
        <dbReference type="Proteomes" id="UP000091857"/>
    </source>
</evidence>
<dbReference type="EMBL" id="CM004395">
    <property type="protein sequence ID" value="OAY40388.1"/>
    <property type="molecule type" value="Genomic_DNA"/>
</dbReference>
<keyword evidence="3 5" id="KW-0808">Transferase</keyword>
<dbReference type="PANTHER" id="PTHR48044">
    <property type="entry name" value="GLYCOSYLTRANSFERASE"/>
    <property type="match status" value="1"/>
</dbReference>
<dbReference type="EC" id="2.4.1.-" evidence="6"/>
<dbReference type="AlphaFoldDB" id="A0A2C9V748"/>
<evidence type="ECO:0000256" key="1">
    <source>
        <dbReference type="ARBA" id="ARBA00004935"/>
    </source>
</evidence>
<dbReference type="Pfam" id="PF26168">
    <property type="entry name" value="Glyco_transf_N"/>
    <property type="match status" value="1"/>
</dbReference>
<reference evidence="9" key="1">
    <citation type="journal article" date="2016" name="Nat. Biotechnol.">
        <title>Sequencing wild and cultivated cassava and related species reveals extensive interspecific hybridization and genetic diversity.</title>
        <authorList>
            <person name="Bredeson J.V."/>
            <person name="Lyons J.B."/>
            <person name="Prochnik S.E."/>
            <person name="Wu G.A."/>
            <person name="Ha C.M."/>
            <person name="Edsinger-Gonzales E."/>
            <person name="Grimwood J."/>
            <person name="Schmutz J."/>
            <person name="Rabbi I.Y."/>
            <person name="Egesi C."/>
            <person name="Nauluvula P."/>
            <person name="Lebot V."/>
            <person name="Ndunguru J."/>
            <person name="Mkamilo G."/>
            <person name="Bart R.S."/>
            <person name="Setter T.L."/>
            <person name="Gleadow R.M."/>
            <person name="Kulakow P."/>
            <person name="Ferguson M.E."/>
            <person name="Rounsley S."/>
            <person name="Rokhsar D.S."/>
        </authorList>
    </citation>
    <scope>NUCLEOTIDE SEQUENCE [LARGE SCALE GENOMIC DNA]</scope>
    <source>
        <strain evidence="9">cv. AM560-2</strain>
    </source>
</reference>
<name>A0A2C9V748_MANES</name>
<dbReference type="Proteomes" id="UP000091857">
    <property type="component" value="Chromosome 9"/>
</dbReference>
<dbReference type="InterPro" id="IPR002213">
    <property type="entry name" value="UDP_glucos_trans"/>
</dbReference>
<dbReference type="GO" id="GO:0009718">
    <property type="term" value="P:anthocyanin-containing compound biosynthetic process"/>
    <property type="evidence" value="ECO:0007669"/>
    <property type="project" value="UniProtKB-UniPathway"/>
</dbReference>
<evidence type="ECO:0000256" key="2">
    <source>
        <dbReference type="ARBA" id="ARBA00009995"/>
    </source>
</evidence>
<gene>
    <name evidence="8" type="ORF">MANES_09G018300v8</name>
</gene>
<dbReference type="InterPro" id="IPR058980">
    <property type="entry name" value="Glyco_transf_N"/>
</dbReference>
<dbReference type="PANTHER" id="PTHR48044:SF22">
    <property type="entry name" value="GLYCOSYLTRANSFERASE"/>
    <property type="match status" value="1"/>
</dbReference>
<dbReference type="STRING" id="3983.A0A2C9V748"/>
<dbReference type="Pfam" id="PF00201">
    <property type="entry name" value="UDPGT"/>
    <property type="match status" value="1"/>
</dbReference>
<dbReference type="Gramene" id="Manes.09G018300.1.v8.1">
    <property type="protein sequence ID" value="Manes.09G018300.1.v8.1.CDS.1"/>
    <property type="gene ID" value="Manes.09G018300.v8.1"/>
</dbReference>
<organism evidence="8 9">
    <name type="scientific">Manihot esculenta</name>
    <name type="common">Cassava</name>
    <name type="synonym">Jatropha manihot</name>
    <dbReference type="NCBI Taxonomy" id="3983"/>
    <lineage>
        <taxon>Eukaryota</taxon>
        <taxon>Viridiplantae</taxon>
        <taxon>Streptophyta</taxon>
        <taxon>Embryophyta</taxon>
        <taxon>Tracheophyta</taxon>
        <taxon>Spermatophyta</taxon>
        <taxon>Magnoliopsida</taxon>
        <taxon>eudicotyledons</taxon>
        <taxon>Gunneridae</taxon>
        <taxon>Pentapetalae</taxon>
        <taxon>rosids</taxon>
        <taxon>fabids</taxon>
        <taxon>Malpighiales</taxon>
        <taxon>Euphorbiaceae</taxon>
        <taxon>Crotonoideae</taxon>
        <taxon>Manihoteae</taxon>
        <taxon>Manihot</taxon>
    </lineage>
</organism>
<dbReference type="GO" id="GO:0009690">
    <property type="term" value="P:cytokinin metabolic process"/>
    <property type="evidence" value="ECO:0007669"/>
    <property type="project" value="UniProtKB-ARBA"/>
</dbReference>
<dbReference type="CDD" id="cd03784">
    <property type="entry name" value="GT1_Gtf-like"/>
    <property type="match status" value="1"/>
</dbReference>
<sequence>MADRQHRREAIDDQNGLNQSQVIVVMVPLPAQGHLNQLLQLSRLILSYNIPVHFIGTATHNRQAKLRVHGWDVPPNASIHFHDLEIPPFPCPPPNPNAKNKFPSHLLPAFINASSHLREPVSVLLRSLSSKARKVIVINDSLMASVIQEVRFISNAESYIFHSVSAFTICLLQMERSGRHNKIGAIPENIPTFEGCFTDEFLDFLASEYQYHKFNSGRIYNTCRLIEGDFIEFLEKQERETLEEIVSTKKKHWALGPFNPVIIPAERSKGTNGRHFCLEWLDKQARNSVIYVSFGTTTAMNNEQIKQLAIGLKQSGQKFIWVLREADKADIFNVDNERKAEIPKGYENSVEGVGLVVRDWVPQLEILAHPATGGFMSHCGWNSCMESISMGVPIAAWPMHSDQPRNAVLITELLKIGVTVKEWARRDEIVTAKMVESSVKKLIASDEGDGIRKRAAELGESVRESMVEGGSSRMEIDSFIAHISSCV</sequence>
<evidence type="ECO:0000256" key="6">
    <source>
        <dbReference type="RuleBase" id="RU362057"/>
    </source>
</evidence>
<evidence type="ECO:0000256" key="5">
    <source>
        <dbReference type="RuleBase" id="RU003718"/>
    </source>
</evidence>
<dbReference type="OrthoDB" id="5835829at2759"/>
<dbReference type="InterPro" id="IPR035595">
    <property type="entry name" value="UDP_glycos_trans_CS"/>
</dbReference>
<dbReference type="FunFam" id="3.40.50.2000:FF:000238">
    <property type="entry name" value="Glycosyltransferase"/>
    <property type="match status" value="1"/>
</dbReference>
<comment type="similarity">
    <text evidence="2 5">Belongs to the UDP-glycosyltransferase family.</text>
</comment>
<comment type="caution">
    <text evidence="8">The sequence shown here is derived from an EMBL/GenBank/DDBJ whole genome shotgun (WGS) entry which is preliminary data.</text>
</comment>
<dbReference type="GO" id="GO:0050404">
    <property type="term" value="F:zeatin O-beta-D-xylosyltransferase activity"/>
    <property type="evidence" value="ECO:0007669"/>
    <property type="project" value="UniProtKB-ARBA"/>
</dbReference>
<evidence type="ECO:0000256" key="3">
    <source>
        <dbReference type="ARBA" id="ARBA00022679"/>
    </source>
</evidence>
<accession>A0A2C9V748</accession>
<evidence type="ECO:0000259" key="7">
    <source>
        <dbReference type="Pfam" id="PF26168"/>
    </source>
</evidence>
<protein>
    <recommendedName>
        <fullName evidence="6">Glycosyltransferase</fullName>
        <ecNumber evidence="6">2.4.1.-</ecNumber>
    </recommendedName>
</protein>
<keyword evidence="9" id="KW-1185">Reference proteome</keyword>
<dbReference type="GO" id="GO:0047213">
    <property type="term" value="F:anthocyanidin 3-O-glucosyltransferase activity"/>
    <property type="evidence" value="ECO:0007669"/>
    <property type="project" value="UniProtKB-EC"/>
</dbReference>
<comment type="catalytic activity">
    <reaction evidence="4">
        <text>an anthocyanidin + UDP-alpha-D-glucose + H(+) = an anthocyanidin 3-O-beta-D-glucoside + UDP</text>
        <dbReference type="Rhea" id="RHEA:20093"/>
        <dbReference type="ChEBI" id="CHEBI:15378"/>
        <dbReference type="ChEBI" id="CHEBI:16307"/>
        <dbReference type="ChEBI" id="CHEBI:58223"/>
        <dbReference type="ChEBI" id="CHEBI:58885"/>
        <dbReference type="ChEBI" id="CHEBI:143576"/>
        <dbReference type="EC" id="2.4.1.115"/>
    </reaction>
</comment>
<dbReference type="GO" id="GO:0035251">
    <property type="term" value="F:UDP-glucosyltransferase activity"/>
    <property type="evidence" value="ECO:0000318"/>
    <property type="project" value="GO_Central"/>
</dbReference>
<feature type="domain" description="Glycosyltransferase N-terminal" evidence="7">
    <location>
        <begin position="21"/>
        <end position="260"/>
    </location>
</feature>
<proteinExistence type="inferred from homology"/>
<evidence type="ECO:0000256" key="4">
    <source>
        <dbReference type="ARBA" id="ARBA00047606"/>
    </source>
</evidence>
<keyword evidence="5" id="KW-0328">Glycosyltransferase</keyword>
<dbReference type="Gene3D" id="3.40.50.2000">
    <property type="entry name" value="Glycogen Phosphorylase B"/>
    <property type="match status" value="2"/>
</dbReference>
<comment type="pathway">
    <text evidence="1">Pigment biosynthesis; anthocyanin biosynthesis.</text>
</comment>
<dbReference type="OMA" id="WADPGHA"/>